<name>A0ABX4WR75_9CYAN</name>
<organism evidence="4 5">
    <name type="scientific">Cylindrospermopsis raciborskii C07</name>
    <dbReference type="NCBI Taxonomy" id="2014886"/>
    <lineage>
        <taxon>Bacteria</taxon>
        <taxon>Bacillati</taxon>
        <taxon>Cyanobacteriota</taxon>
        <taxon>Cyanophyceae</taxon>
        <taxon>Nostocales</taxon>
        <taxon>Aphanizomenonaceae</taxon>
        <taxon>Cylindrospermopsis</taxon>
    </lineage>
</organism>
<evidence type="ECO:0008006" key="6">
    <source>
        <dbReference type="Google" id="ProtNLM"/>
    </source>
</evidence>
<keyword evidence="5" id="KW-1185">Reference proteome</keyword>
<evidence type="ECO:0000259" key="2">
    <source>
        <dbReference type="PROSITE" id="PS51192"/>
    </source>
</evidence>
<comment type="caution">
    <text evidence="4">The sequence shown here is derived from an EMBL/GenBank/DDBJ whole genome shotgun (WGS) entry which is preliminary data.</text>
</comment>
<dbReference type="Pfam" id="PF04851">
    <property type="entry name" value="ResIII"/>
    <property type="match status" value="1"/>
</dbReference>
<evidence type="ECO:0000313" key="5">
    <source>
        <dbReference type="Proteomes" id="UP000236284"/>
    </source>
</evidence>
<dbReference type="RefSeq" id="WP_102938396.1">
    <property type="nucleotide sequence ID" value="NZ_NJHS01000002.1"/>
</dbReference>
<dbReference type="InterPro" id="IPR027417">
    <property type="entry name" value="P-loop_NTPase"/>
</dbReference>
<sequence>MPYHLFEIPSLDGHHADVVYADPENTNAHAYSHYAFTIGASANANDLISWRGIWFSDLRPWEDLFHKFPHVREMLDQKKAYFPGESVLNNSKDLNPTFRINTVMRLGALEILGNIFSGRITVSNKDPFPHQLALQQYMKTHQLRVKRVLIADEVGLGKTIEVGLILRDLLIAQRQIHCLYLTKGGLLDDVKQKLESLIPGMDNQSIIEVENRFVEYGKRRTDGIHIASMDAARRYVEKSDKKNLPPGIKPKIIIIDEAHHCASEDRLTNPQFIGRKRTTKAYQAAYQMITGEFWNNSNPPELVILMSATPFSSENQFINLLRLLTHRTSVIENSYSDDIYQQKLVNLLASDQSPIALIWRQQDTVRNWNNEKMFPTLTIERPDLRVSDEYLQLIKKIRRKVQEIRKNHNQRFSGFSVRQLETRLTSSTISGAIWLFRWCIKHTKWDNQIIYKQDKSDSTENLRKLIKAISQKLALYNESIKSEHVDVSFPSDNNFTFQARAIAQPQPNNTIPEIYNFSKHLHEDEEEDSNFIADNGEILELTQLALELLSFSDANGQPGVENAKLDWLKGMLNRDPESKFLIFTESLQTCEIIIKALPGYSGKLTGDMSLSQREDTVARLRGLGERGSNIRVLVATSAADEGFDFQTANRVIHWDLTPNPAVLMQRNGRVARLGQISDVIAYYLIIADTHEEKRERALVDRFTQMGIKDERMRLKILGLLSPEDEDKIFQEIEENRVSLIDDILKKAESAHNDMEKQLKKVQTEVEQQWVISRKELENRLEKWMELGLSSIDHKYNLNFSTKRWNRPVFENEGTVIKTTETKIATILNKKFTFDPEFNLFGQEKENIKLAGLCPWVKKEDGSGHRPVPDLDPIGCLARSLSRKVQADFTTISADRFYGCFPNLQSQNIQYVLFATHPLRELENNMTSNSYSYLTFYTFNSDLSHPLKEEGATGKEVYKLISLLEDDAITIASTPLQEDFLDMAKEAGEKISMWLKKSAKLPSLTEKNYFLPIPIALVSVIP</sequence>
<proteinExistence type="predicted"/>
<dbReference type="InterPro" id="IPR014001">
    <property type="entry name" value="Helicase_ATP-bd"/>
</dbReference>
<evidence type="ECO:0000259" key="3">
    <source>
        <dbReference type="PROSITE" id="PS51194"/>
    </source>
</evidence>
<feature type="domain" description="Helicase C-terminal" evidence="3">
    <location>
        <begin position="564"/>
        <end position="720"/>
    </location>
</feature>
<dbReference type="Proteomes" id="UP000236284">
    <property type="component" value="Unassembled WGS sequence"/>
</dbReference>
<dbReference type="PANTHER" id="PTHR45766">
    <property type="entry name" value="DNA ANNEALING HELICASE AND ENDONUCLEASE ZRANB3 FAMILY MEMBER"/>
    <property type="match status" value="1"/>
</dbReference>
<feature type="domain" description="Helicase ATP-binding" evidence="2">
    <location>
        <begin position="139"/>
        <end position="328"/>
    </location>
</feature>
<dbReference type="Gene3D" id="3.40.50.300">
    <property type="entry name" value="P-loop containing nucleotide triphosphate hydrolases"/>
    <property type="match status" value="1"/>
</dbReference>
<dbReference type="PANTHER" id="PTHR45766:SF6">
    <property type="entry name" value="SWI_SNF-RELATED MATRIX-ASSOCIATED ACTIN-DEPENDENT REGULATOR OF CHROMATIN SUBFAMILY A-LIKE PROTEIN 1"/>
    <property type="match status" value="1"/>
</dbReference>
<dbReference type="InterPro" id="IPR049730">
    <property type="entry name" value="SNF2/RAD54-like_C"/>
</dbReference>
<dbReference type="PROSITE" id="PS51192">
    <property type="entry name" value="HELICASE_ATP_BIND_1"/>
    <property type="match status" value="1"/>
</dbReference>
<dbReference type="SUPFAM" id="SSF52540">
    <property type="entry name" value="P-loop containing nucleoside triphosphate hydrolases"/>
    <property type="match status" value="2"/>
</dbReference>
<keyword evidence="1" id="KW-0378">Hydrolase</keyword>
<evidence type="ECO:0000256" key="1">
    <source>
        <dbReference type="ARBA" id="ARBA00022801"/>
    </source>
</evidence>
<dbReference type="SMART" id="SM00490">
    <property type="entry name" value="HELICc"/>
    <property type="match status" value="1"/>
</dbReference>
<evidence type="ECO:0000313" key="4">
    <source>
        <dbReference type="EMBL" id="PNK01068.1"/>
    </source>
</evidence>
<accession>A0ABX4WR75</accession>
<reference evidence="4 5" key="1">
    <citation type="submission" date="2017-06" db="EMBL/GenBank/DDBJ databases">
        <title>Genome variation in co-occurring toxic Cylindrospermopsis raciborskii strains determines phenotypic plasticity.</title>
        <authorList>
            <person name="Willis A."/>
            <person name="Woodhouse J."/>
            <person name="Ongley S."/>
            <person name="Jex A."/>
            <person name="Burford M."/>
            <person name="Neilan B."/>
        </authorList>
    </citation>
    <scope>NUCLEOTIDE SEQUENCE [LARGE SCALE GENOMIC DNA]</scope>
    <source>
        <strain evidence="4 5">C07</strain>
    </source>
</reference>
<gene>
    <name evidence="4" type="ORF">CEP15_00545</name>
</gene>
<dbReference type="InterPro" id="IPR006935">
    <property type="entry name" value="Helicase/UvrB_N"/>
</dbReference>
<dbReference type="CDD" id="cd18793">
    <property type="entry name" value="SF2_C_SNF"/>
    <property type="match status" value="1"/>
</dbReference>
<dbReference type="Pfam" id="PF00271">
    <property type="entry name" value="Helicase_C"/>
    <property type="match status" value="1"/>
</dbReference>
<dbReference type="InterPro" id="IPR038718">
    <property type="entry name" value="SNF2-like_sf"/>
</dbReference>
<dbReference type="Gene3D" id="3.40.50.10810">
    <property type="entry name" value="Tandem AAA-ATPase domain"/>
    <property type="match status" value="1"/>
</dbReference>
<dbReference type="InterPro" id="IPR001650">
    <property type="entry name" value="Helicase_C-like"/>
</dbReference>
<dbReference type="EMBL" id="NJHS01000002">
    <property type="protein sequence ID" value="PNK01068.1"/>
    <property type="molecule type" value="Genomic_DNA"/>
</dbReference>
<protein>
    <recommendedName>
        <fullName evidence="6">Helicase</fullName>
    </recommendedName>
</protein>
<dbReference type="PROSITE" id="PS51194">
    <property type="entry name" value="HELICASE_CTER"/>
    <property type="match status" value="1"/>
</dbReference>
<dbReference type="SMART" id="SM00487">
    <property type="entry name" value="DEXDc"/>
    <property type="match status" value="1"/>
</dbReference>